<dbReference type="SUPFAM" id="SSF52129">
    <property type="entry name" value="Caspase-like"/>
    <property type="match status" value="1"/>
</dbReference>
<reference evidence="1 2" key="1">
    <citation type="journal article" date="2011" name="Curr. Microbiol.">
        <title>Luteibacter jiangsuensis sp. nov.: a methamidophos-degrading bacterium isolated from a methamidophos-manufacturing factory.</title>
        <authorList>
            <person name="Wang L."/>
            <person name="Wang G.L."/>
            <person name="Li S.P."/>
            <person name="Jiang J.D."/>
        </authorList>
    </citation>
    <scope>NUCLEOTIDE SEQUENCE [LARGE SCALE GENOMIC DNA]</scope>
    <source>
        <strain evidence="1 2">CGMCC 1.10133</strain>
    </source>
</reference>
<name>A0ABX0Q7T9_9GAMM</name>
<keyword evidence="2" id="KW-1185">Reference proteome</keyword>
<dbReference type="RefSeq" id="WP_167127090.1">
    <property type="nucleotide sequence ID" value="NZ_JAAQQR010000005.1"/>
</dbReference>
<dbReference type="PROSITE" id="PS51318">
    <property type="entry name" value="TAT"/>
    <property type="match status" value="1"/>
</dbReference>
<evidence type="ECO:0000313" key="1">
    <source>
        <dbReference type="EMBL" id="NID05806.1"/>
    </source>
</evidence>
<dbReference type="InterPro" id="IPR029030">
    <property type="entry name" value="Caspase-like_dom_sf"/>
</dbReference>
<dbReference type="EMBL" id="JAAQQR010000005">
    <property type="protein sequence ID" value="NID05806.1"/>
    <property type="molecule type" value="Genomic_DNA"/>
</dbReference>
<organism evidence="1 2">
    <name type="scientific">Luteibacter jiangsuensis</name>
    <dbReference type="NCBI Taxonomy" id="637577"/>
    <lineage>
        <taxon>Bacteria</taxon>
        <taxon>Pseudomonadati</taxon>
        <taxon>Pseudomonadota</taxon>
        <taxon>Gammaproteobacteria</taxon>
        <taxon>Lysobacterales</taxon>
        <taxon>Rhodanobacteraceae</taxon>
        <taxon>Luteibacter</taxon>
    </lineage>
</organism>
<dbReference type="InterPro" id="IPR006311">
    <property type="entry name" value="TAT_signal"/>
</dbReference>
<dbReference type="Proteomes" id="UP001429601">
    <property type="component" value="Unassembled WGS sequence"/>
</dbReference>
<accession>A0ABX0Q7T9</accession>
<gene>
    <name evidence="1" type="ORF">HBF26_12975</name>
</gene>
<comment type="caution">
    <text evidence="1">The sequence shown here is derived from an EMBL/GenBank/DDBJ whole genome shotgun (WGS) entry which is preliminary data.</text>
</comment>
<dbReference type="Gene3D" id="3.40.50.1460">
    <property type="match status" value="1"/>
</dbReference>
<protein>
    <submittedName>
        <fullName evidence="1">Peptidase C13</fullName>
    </submittedName>
</protein>
<dbReference type="Pfam" id="PF01650">
    <property type="entry name" value="Peptidase_C13"/>
    <property type="match status" value="1"/>
</dbReference>
<proteinExistence type="predicted"/>
<sequence length="355" mass="37191">MPSPSESRRRIALTAVVAFAAGVALTAGVLHLNTSPAPASATAATAAAIPADAPAPAVSAGTLAAAGEEADDTALGDAWPDDAPTPEQIFTAQPDALNRALAALAPRTPGKTNLYAIAFGGDGSEDVFRNEAEYVDTLMTKRFGSPGHTVVLENNPATLATHPLASWTNLEAALDGLAKVMDPDQDMLLLYVATHGGSDHSLLVDMDPIPLDQLDPDGLADILSKRPFRWKVVVINACYSGGFVPKIRGAGTLVLTSARKDRTSFGCGAESDITYFGRAWLADGLNATPDFIEAFGKARTEIASWEKRDAVEPSEPQIDIGSGIQEKLEAWRKGAGIGPAVPFQAARLTASTHRR</sequence>
<dbReference type="InterPro" id="IPR001096">
    <property type="entry name" value="Peptidase_C13"/>
</dbReference>
<evidence type="ECO:0000313" key="2">
    <source>
        <dbReference type="Proteomes" id="UP001429601"/>
    </source>
</evidence>